<evidence type="ECO:0000259" key="1">
    <source>
        <dbReference type="Pfam" id="PF19335"/>
    </source>
</evidence>
<proteinExistence type="predicted"/>
<dbReference type="Pfam" id="PF19335">
    <property type="entry name" value="HMBD"/>
    <property type="match status" value="1"/>
</dbReference>
<sequence length="83" mass="9555">MIAGGIISAAGFTWFAKAEPPAEKTSTAERKILFWYDPMYPNTRFDKPGKSPFMDMDLVPKYADEEILRLVCALTRLRRRIWG</sequence>
<reference evidence="2 3" key="1">
    <citation type="submission" date="2018-06" db="EMBL/GenBank/DDBJ databases">
        <authorList>
            <consortium name="Pathogen Informatics"/>
            <person name="Doyle S."/>
        </authorList>
    </citation>
    <scope>NUCLEOTIDE SEQUENCE [LARGE SCALE GENOMIC DNA]</scope>
    <source>
        <strain evidence="2 3">NCTC8622</strain>
    </source>
</reference>
<dbReference type="EMBL" id="UGCP01000002">
    <property type="protein sequence ID" value="STI87701.1"/>
    <property type="molecule type" value="Genomic_DNA"/>
</dbReference>
<name>A0A376UGA4_ECOLX</name>
<feature type="domain" description="Heavy metal binding" evidence="1">
    <location>
        <begin position="34"/>
        <end position="61"/>
    </location>
</feature>
<organism evidence="2 3">
    <name type="scientific">Escherichia coli</name>
    <dbReference type="NCBI Taxonomy" id="562"/>
    <lineage>
        <taxon>Bacteria</taxon>
        <taxon>Pseudomonadati</taxon>
        <taxon>Pseudomonadota</taxon>
        <taxon>Gammaproteobacteria</taxon>
        <taxon>Enterobacterales</taxon>
        <taxon>Enterobacteriaceae</taxon>
        <taxon>Escherichia</taxon>
    </lineage>
</organism>
<evidence type="ECO:0000313" key="2">
    <source>
        <dbReference type="EMBL" id="STI87701.1"/>
    </source>
</evidence>
<dbReference type="AlphaFoldDB" id="A0A376UGA4"/>
<dbReference type="GO" id="GO:0046872">
    <property type="term" value="F:metal ion binding"/>
    <property type="evidence" value="ECO:0007669"/>
    <property type="project" value="InterPro"/>
</dbReference>
<dbReference type="Proteomes" id="UP000254079">
    <property type="component" value="Unassembled WGS sequence"/>
</dbReference>
<evidence type="ECO:0000313" key="3">
    <source>
        <dbReference type="Proteomes" id="UP000254079"/>
    </source>
</evidence>
<protein>
    <submittedName>
        <fullName evidence="2">Cation efflux system protein</fullName>
    </submittedName>
</protein>
<accession>A0A376UGA4</accession>
<gene>
    <name evidence="2" type="primary">cusB_5</name>
    <name evidence="2" type="ORF">NCTC8622_06876</name>
</gene>
<dbReference type="InterPro" id="IPR045800">
    <property type="entry name" value="HMBD"/>
</dbReference>